<dbReference type="GO" id="GO:0006281">
    <property type="term" value="P:DNA repair"/>
    <property type="evidence" value="ECO:0007669"/>
    <property type="project" value="UniProtKB-KW"/>
</dbReference>
<dbReference type="NCBIfam" id="NF005987">
    <property type="entry name" value="PRK08097.1"/>
    <property type="match status" value="1"/>
</dbReference>
<evidence type="ECO:0000256" key="2">
    <source>
        <dbReference type="ARBA" id="ARBA00022598"/>
    </source>
</evidence>
<reference evidence="9" key="1">
    <citation type="journal article" date="2015" name="Nature">
        <title>Complex archaea that bridge the gap between prokaryotes and eukaryotes.</title>
        <authorList>
            <person name="Spang A."/>
            <person name="Saw J.H."/>
            <person name="Jorgensen S.L."/>
            <person name="Zaremba-Niedzwiedzka K."/>
            <person name="Martijn J."/>
            <person name="Lind A.E."/>
            <person name="van Eijk R."/>
            <person name="Schleper C."/>
            <person name="Guy L."/>
            <person name="Ettema T.J."/>
        </authorList>
    </citation>
    <scope>NUCLEOTIDE SEQUENCE</scope>
</reference>
<sequence length="553" mass="62024">MYCRLALLLGFFCPTVFAVECPDWRQARAQAELGRLAGSIHQWEQAYEQEGRSLVVDELYDQAVIHLAQWHDCFPGIRPSAPYERRAGKIAHAVPQTGLAKLKDKDQLARWITQRDDLWVQPKVDGVAVTLRYRDGVLHSATSRGDGWQGEDWTTQVMGLPAVPQRWQHALTLTLHAELYWKLDNHRQSRDGGAGARSKVAGLMARHQLSAAEAAGIGVFVWDWPDGPADMRERLDQLDQAGFDTARYTHPLHDAEQASAKRQHWFDAPLPFATDGIVMRQGTRPDSRLWRAEPPAWAIAWKYPPQQALAQVRQVAFRVGRTGRITPVLQLFPTPLDDKIIRRVSVGSLQRWQDLDIRPGDLVSIKLAGQTIPQLDAVISRAAVRPEVRAPSSSDFHYLSCWTPSAKCRSQFLARLNWMSSKQALDLRGVGPGTWRCLLAAGKLEHLLSWLDMPADLLPSNCGSDLAALLEPTRQRSFHQWTAALSMPPTGNAQIPASWQTLTRMTKAQWEAQPGIGPKRAQLLTEFLSHPEVIFLGRTLQKMEISGFSSSAR</sequence>
<dbReference type="SUPFAM" id="SSF47781">
    <property type="entry name" value="RuvA domain 2-like"/>
    <property type="match status" value="1"/>
</dbReference>
<protein>
    <recommendedName>
        <fullName evidence="1">DNA ligase (NAD(+))</fullName>
        <ecNumber evidence="1">6.5.1.2</ecNumber>
    </recommendedName>
</protein>
<evidence type="ECO:0000256" key="5">
    <source>
        <dbReference type="ARBA" id="ARBA00023027"/>
    </source>
</evidence>
<dbReference type="PANTHER" id="PTHR47810">
    <property type="entry name" value="DNA LIGASE"/>
    <property type="match status" value="1"/>
</dbReference>
<evidence type="ECO:0000256" key="6">
    <source>
        <dbReference type="ARBA" id="ARBA00023204"/>
    </source>
</evidence>
<dbReference type="InterPro" id="IPR012340">
    <property type="entry name" value="NA-bd_OB-fold"/>
</dbReference>
<dbReference type="GO" id="GO:0006260">
    <property type="term" value="P:DNA replication"/>
    <property type="evidence" value="ECO:0007669"/>
    <property type="project" value="UniProtKB-KW"/>
</dbReference>
<dbReference type="InterPro" id="IPR018239">
    <property type="entry name" value="DNA_ligase_AS"/>
</dbReference>
<comment type="caution">
    <text evidence="9">The sequence shown here is derived from an EMBL/GenBank/DDBJ whole genome shotgun (WGS) entry which is preliminary data.</text>
</comment>
<keyword evidence="6" id="KW-0234">DNA repair</keyword>
<evidence type="ECO:0000259" key="8">
    <source>
        <dbReference type="SMART" id="SM00532"/>
    </source>
</evidence>
<dbReference type="Pfam" id="PF01653">
    <property type="entry name" value="DNA_ligase_aden"/>
    <property type="match status" value="1"/>
</dbReference>
<accession>A0A0F9WXA3</accession>
<evidence type="ECO:0000313" key="9">
    <source>
        <dbReference type="EMBL" id="KKN91041.1"/>
    </source>
</evidence>
<dbReference type="InterPro" id="IPR013839">
    <property type="entry name" value="DNAligase_adenylation"/>
</dbReference>
<organism evidence="9">
    <name type="scientific">marine sediment metagenome</name>
    <dbReference type="NCBI Taxonomy" id="412755"/>
    <lineage>
        <taxon>unclassified sequences</taxon>
        <taxon>metagenomes</taxon>
        <taxon>ecological metagenomes</taxon>
    </lineage>
</organism>
<dbReference type="PANTHER" id="PTHR47810:SF1">
    <property type="entry name" value="DNA LIGASE B"/>
    <property type="match status" value="1"/>
</dbReference>
<dbReference type="GO" id="GO:0003911">
    <property type="term" value="F:DNA ligase (NAD+) activity"/>
    <property type="evidence" value="ECO:0007669"/>
    <property type="project" value="UniProtKB-EC"/>
</dbReference>
<dbReference type="HAMAP" id="MF_01587">
    <property type="entry name" value="DNA_ligase_B"/>
    <property type="match status" value="1"/>
</dbReference>
<dbReference type="InterPro" id="IPR013840">
    <property type="entry name" value="DNAligase_N"/>
</dbReference>
<dbReference type="AlphaFoldDB" id="A0A0F9WXA3"/>
<dbReference type="InterPro" id="IPR020923">
    <property type="entry name" value="DNA_ligase_B"/>
</dbReference>
<dbReference type="Gene3D" id="3.30.470.30">
    <property type="entry name" value="DNA ligase/mRNA capping enzyme"/>
    <property type="match status" value="1"/>
</dbReference>
<keyword evidence="3" id="KW-0235">DNA replication</keyword>
<dbReference type="Gene3D" id="2.40.50.140">
    <property type="entry name" value="Nucleic acid-binding proteins"/>
    <property type="match status" value="1"/>
</dbReference>
<dbReference type="InterPro" id="IPR010994">
    <property type="entry name" value="RuvA_2-like"/>
</dbReference>
<keyword evidence="2" id="KW-0436">Ligase</keyword>
<dbReference type="PROSITE" id="PS01055">
    <property type="entry name" value="DNA_LIGASE_N1"/>
    <property type="match status" value="1"/>
</dbReference>
<evidence type="ECO:0000256" key="1">
    <source>
        <dbReference type="ARBA" id="ARBA00012722"/>
    </source>
</evidence>
<dbReference type="SMART" id="SM00532">
    <property type="entry name" value="LIGANc"/>
    <property type="match status" value="1"/>
</dbReference>
<comment type="catalytic activity">
    <reaction evidence="7">
        <text>NAD(+) + (deoxyribonucleotide)n-3'-hydroxyl + 5'-phospho-(deoxyribonucleotide)m = (deoxyribonucleotide)n+m + AMP + beta-nicotinamide D-nucleotide.</text>
        <dbReference type="EC" id="6.5.1.2"/>
    </reaction>
</comment>
<keyword evidence="4" id="KW-0227">DNA damage</keyword>
<dbReference type="EC" id="6.5.1.2" evidence="1"/>
<keyword evidence="5" id="KW-0520">NAD</keyword>
<dbReference type="InterPro" id="IPR050326">
    <property type="entry name" value="NAD_dep_DNA_ligaseB"/>
</dbReference>
<dbReference type="Pfam" id="PF03120">
    <property type="entry name" value="OB_DNA_ligase"/>
    <property type="match status" value="1"/>
</dbReference>
<evidence type="ECO:0000256" key="3">
    <source>
        <dbReference type="ARBA" id="ARBA00022705"/>
    </source>
</evidence>
<dbReference type="Gene3D" id="1.10.287.610">
    <property type="entry name" value="Helix hairpin bin"/>
    <property type="match status" value="1"/>
</dbReference>
<name>A0A0F9WXA3_9ZZZZ</name>
<dbReference type="EMBL" id="LAZR01000106">
    <property type="protein sequence ID" value="KKN91041.1"/>
    <property type="molecule type" value="Genomic_DNA"/>
</dbReference>
<dbReference type="SUPFAM" id="SSF56091">
    <property type="entry name" value="DNA ligase/mRNA capping enzyme, catalytic domain"/>
    <property type="match status" value="1"/>
</dbReference>
<feature type="domain" description="NAD-dependent DNA ligase N-terminal" evidence="8">
    <location>
        <begin position="28"/>
        <end position="424"/>
    </location>
</feature>
<gene>
    <name evidence="9" type="ORF">LCGC14_0222430</name>
</gene>
<dbReference type="InterPro" id="IPR004150">
    <property type="entry name" value="NAD_DNA_ligase_OB"/>
</dbReference>
<evidence type="ECO:0000256" key="4">
    <source>
        <dbReference type="ARBA" id="ARBA00022763"/>
    </source>
</evidence>
<evidence type="ECO:0000256" key="7">
    <source>
        <dbReference type="ARBA" id="ARBA00034005"/>
    </source>
</evidence>
<proteinExistence type="inferred from homology"/>
<dbReference type="SUPFAM" id="SSF50249">
    <property type="entry name" value="Nucleic acid-binding proteins"/>
    <property type="match status" value="1"/>
</dbReference>